<dbReference type="InterPro" id="IPR050659">
    <property type="entry name" value="Peptidase_M24B"/>
</dbReference>
<dbReference type="InterPro" id="IPR029149">
    <property type="entry name" value="Creatin/AminoP/Spt16_N"/>
</dbReference>
<gene>
    <name evidence="2" type="ORF">E6C55_00840</name>
</gene>
<dbReference type="AlphaFoldDB" id="A0A4S4C931"/>
<keyword evidence="3" id="KW-1185">Reference proteome</keyword>
<dbReference type="Pfam" id="PF00557">
    <property type="entry name" value="Peptidase_M24"/>
    <property type="match status" value="1"/>
</dbReference>
<evidence type="ECO:0000259" key="1">
    <source>
        <dbReference type="Pfam" id="PF00557"/>
    </source>
</evidence>
<dbReference type="EMBL" id="SSOB01000001">
    <property type="protein sequence ID" value="THF84562.1"/>
    <property type="molecule type" value="Genomic_DNA"/>
</dbReference>
<dbReference type="PANTHER" id="PTHR46112:SF8">
    <property type="entry name" value="CYTOPLASMIC PEPTIDASE PEPQ-RELATED"/>
    <property type="match status" value="1"/>
</dbReference>
<dbReference type="Gene3D" id="3.90.230.10">
    <property type="entry name" value="Creatinase/methionine aminopeptidase superfamily"/>
    <property type="match status" value="1"/>
</dbReference>
<keyword evidence="2" id="KW-0645">Protease</keyword>
<name>A0A4S4C931_9BACL</name>
<dbReference type="InterPro" id="IPR000994">
    <property type="entry name" value="Pept_M24"/>
</dbReference>
<accession>A0A4S4C931</accession>
<dbReference type="SUPFAM" id="SSF53092">
    <property type="entry name" value="Creatinase/prolidase N-terminal domain"/>
    <property type="match status" value="1"/>
</dbReference>
<keyword evidence="2" id="KW-0378">Hydrolase</keyword>
<dbReference type="RefSeq" id="WP_136367877.1">
    <property type="nucleotide sequence ID" value="NZ_SSOB01000001.1"/>
</dbReference>
<dbReference type="SUPFAM" id="SSF55920">
    <property type="entry name" value="Creatinase/aminopeptidase"/>
    <property type="match status" value="1"/>
</dbReference>
<keyword evidence="2" id="KW-0031">Aminopeptidase</keyword>
<comment type="caution">
    <text evidence="2">The sequence shown here is derived from an EMBL/GenBank/DDBJ whole genome shotgun (WGS) entry which is preliminary data.</text>
</comment>
<dbReference type="Proteomes" id="UP000310636">
    <property type="component" value="Unassembled WGS sequence"/>
</dbReference>
<protein>
    <submittedName>
        <fullName evidence="2">Aminopeptidase P family protein</fullName>
    </submittedName>
</protein>
<evidence type="ECO:0000313" key="3">
    <source>
        <dbReference type="Proteomes" id="UP000310636"/>
    </source>
</evidence>
<sequence>MDYSVNREKMEQASEALRKRNIELWLILTSEGSDPCLPLVTGVRTVGPGAFLIAAGGERIAVCSSIDAQDIEESGLFHRVVKYKLSLDEALRDTVLALKPKTIALNYSADEHLCDGLTLGRYRWLMKTMEGFEGEYVSSEPFLTELRSIKTPEEIRRTKKAVDLTLEIYDAVFAKLRVGLTEKQAGELFLDEMRERGVLNGLDRTLSMPMVLKENISHRQPSDRVIEYGDLVIFDYSVDYEGYVSDIARTAYFLRPDEDDAPEAFRFAFRAAYDAISAAREALKPGAIGHEVDGVARRLLLDRGMPEISHATGHQIGRQTHDGGTLLGPRWERYGRAPYGTVSANMIFTLEPTILPGRMPYILLEENLVVTESGSEYLSERQESLALIRS</sequence>
<feature type="domain" description="Peptidase M24" evidence="1">
    <location>
        <begin position="158"/>
        <end position="372"/>
    </location>
</feature>
<dbReference type="OrthoDB" id="9765815at2"/>
<proteinExistence type="predicted"/>
<dbReference type="GO" id="GO:0004177">
    <property type="term" value="F:aminopeptidase activity"/>
    <property type="evidence" value="ECO:0007669"/>
    <property type="project" value="UniProtKB-KW"/>
</dbReference>
<dbReference type="PANTHER" id="PTHR46112">
    <property type="entry name" value="AMINOPEPTIDASE"/>
    <property type="match status" value="1"/>
</dbReference>
<evidence type="ECO:0000313" key="2">
    <source>
        <dbReference type="EMBL" id="THF84562.1"/>
    </source>
</evidence>
<organism evidence="2 3">
    <name type="scientific">Cohnella fermenti</name>
    <dbReference type="NCBI Taxonomy" id="2565925"/>
    <lineage>
        <taxon>Bacteria</taxon>
        <taxon>Bacillati</taxon>
        <taxon>Bacillota</taxon>
        <taxon>Bacilli</taxon>
        <taxon>Bacillales</taxon>
        <taxon>Paenibacillaceae</taxon>
        <taxon>Cohnella</taxon>
    </lineage>
</organism>
<reference evidence="2 3" key="1">
    <citation type="submission" date="2019-04" db="EMBL/GenBank/DDBJ databases">
        <title>Cohnella sp. nov. isolated from preserved vegetables.</title>
        <authorList>
            <person name="Lin S.-Y."/>
            <person name="Hung M.-H."/>
            <person name="Young C.-C."/>
        </authorList>
    </citation>
    <scope>NUCLEOTIDE SEQUENCE [LARGE SCALE GENOMIC DNA]</scope>
    <source>
        <strain evidence="2 3">CC-MHH1044</strain>
    </source>
</reference>
<dbReference type="InterPro" id="IPR036005">
    <property type="entry name" value="Creatinase/aminopeptidase-like"/>
</dbReference>